<dbReference type="RefSeq" id="WP_073473117.1">
    <property type="nucleotide sequence ID" value="NZ_FQZU01000003.1"/>
</dbReference>
<dbReference type="Pfam" id="PF06050">
    <property type="entry name" value="HGD-D"/>
    <property type="match status" value="1"/>
</dbReference>
<protein>
    <submittedName>
        <fullName evidence="2">Benzoyl-CoA reductase/2-hydroxyglutaryl-CoA dehydratase subunit, BcrC/BadD/HgdB</fullName>
    </submittedName>
</protein>
<dbReference type="STRING" id="1121393.SAMN02745216_00805"/>
<evidence type="ECO:0000313" key="3">
    <source>
        <dbReference type="Proteomes" id="UP000183994"/>
    </source>
</evidence>
<dbReference type="Gene3D" id="3.40.50.11900">
    <property type="match status" value="1"/>
</dbReference>
<dbReference type="PANTHER" id="PTHR30548">
    <property type="entry name" value="2-HYDROXYGLUTARYL-COA DEHYDRATASE, D-COMPONENT-RELATED"/>
    <property type="match status" value="1"/>
</dbReference>
<proteinExistence type="inferred from homology"/>
<dbReference type="Gene3D" id="3.40.50.11890">
    <property type="match status" value="1"/>
</dbReference>
<accession>A0A1M6FEZ5</accession>
<evidence type="ECO:0000256" key="1">
    <source>
        <dbReference type="ARBA" id="ARBA00005806"/>
    </source>
</evidence>
<gene>
    <name evidence="2" type="ORF">SAMN02745216_00805</name>
</gene>
<sequence>MNNPSTENFAISRAALRASRFGAMLSRYPRALGWVRRLMLPLAIQDENSFNKHFRFFILLAGCAMSDPKDLKALGILSRDLNAYMENVMDEASDKPMVWSEWNLSNEILRAFDVRQYVPETFAIVSQMAGSDAAVEMIERAEEEGMAPEHCSAAKTAVGALLANEAPKPDVIISSSHPCDSVASSYQTLQYMTKVPMFVLDTPYWDDDKSFKHYENNLWDLIAFLEKHLDQKLDWDKLREICANVNQTNHYLQELSEMSRAVPSPTSVEPLLLSWLGRMAAFGSPNGMEFAELVHANARERLRKKRSFIEKEKIRMIWYDVPLVFAPLFPWLEKKFGAVVVSDFMGRIQTVPIDTSSPETMVRDLAKTHLYCTMVRHTRGPAEFYLEEFKKIIDEYSGDCFIFMGHQGCKGGWALRKMFRDVCREAGLPSLFVSSDIFDKRHVTEEEVKRQFEDFFRSNGLA</sequence>
<organism evidence="2 3">
    <name type="scientific">Desulfatibacillum alkenivorans DSM 16219</name>
    <dbReference type="NCBI Taxonomy" id="1121393"/>
    <lineage>
        <taxon>Bacteria</taxon>
        <taxon>Pseudomonadati</taxon>
        <taxon>Thermodesulfobacteriota</taxon>
        <taxon>Desulfobacteria</taxon>
        <taxon>Desulfobacterales</taxon>
        <taxon>Desulfatibacillaceae</taxon>
        <taxon>Desulfatibacillum</taxon>
    </lineage>
</organism>
<comment type="similarity">
    <text evidence="1">Belongs to the FldB/FldC dehydratase alpha/beta subunit family.</text>
</comment>
<dbReference type="InterPro" id="IPR010327">
    <property type="entry name" value="FldB/FldC_alpha/beta"/>
</dbReference>
<name>A0A1M6FEZ5_9BACT</name>
<evidence type="ECO:0000313" key="2">
    <source>
        <dbReference type="EMBL" id="SHI96294.1"/>
    </source>
</evidence>
<dbReference type="OrthoDB" id="5422032at2"/>
<dbReference type="Proteomes" id="UP000183994">
    <property type="component" value="Unassembled WGS sequence"/>
</dbReference>
<dbReference type="EMBL" id="FQZU01000003">
    <property type="protein sequence ID" value="SHI96294.1"/>
    <property type="molecule type" value="Genomic_DNA"/>
</dbReference>
<keyword evidence="3" id="KW-1185">Reference proteome</keyword>
<reference evidence="3" key="1">
    <citation type="submission" date="2016-11" db="EMBL/GenBank/DDBJ databases">
        <authorList>
            <person name="Varghese N."/>
            <person name="Submissions S."/>
        </authorList>
    </citation>
    <scope>NUCLEOTIDE SEQUENCE [LARGE SCALE GENOMIC DNA]</scope>
    <source>
        <strain evidence="3">DSM 16219</strain>
    </source>
</reference>
<dbReference type="PANTHER" id="PTHR30548:SF2">
    <property type="entry name" value="2-HYDROXYACYL-COA DEHYDRATASE,D-COMPONENT"/>
    <property type="match status" value="1"/>
</dbReference>
<dbReference type="AlphaFoldDB" id="A0A1M6FEZ5"/>